<dbReference type="Proteomes" id="UP000000844">
    <property type="component" value="Chromosome"/>
</dbReference>
<evidence type="ECO:0000259" key="8">
    <source>
        <dbReference type="Pfam" id="PF01385"/>
    </source>
</evidence>
<dbReference type="InterPro" id="IPR001959">
    <property type="entry name" value="Transposase"/>
</dbReference>
<dbReference type="EMBL" id="CP001778">
    <property type="protein sequence ID" value="ADD41619.1"/>
    <property type="molecule type" value="Genomic_DNA"/>
</dbReference>
<evidence type="ECO:0000256" key="3">
    <source>
        <dbReference type="ARBA" id="ARBA00022723"/>
    </source>
</evidence>
<dbReference type="InterPro" id="IPR010095">
    <property type="entry name" value="Cas12f1-like_TNB"/>
</dbReference>
<keyword evidence="2" id="KW-0815">Transposition</keyword>
<dbReference type="GO" id="GO:0032196">
    <property type="term" value="P:transposition"/>
    <property type="evidence" value="ECO:0007669"/>
    <property type="project" value="UniProtKB-KW"/>
</dbReference>
<dbReference type="GO" id="GO:0006310">
    <property type="term" value="P:DNA recombination"/>
    <property type="evidence" value="ECO:0007669"/>
    <property type="project" value="UniProtKB-KW"/>
</dbReference>
<evidence type="ECO:0000256" key="6">
    <source>
        <dbReference type="ARBA" id="ARBA00023172"/>
    </source>
</evidence>
<protein>
    <submittedName>
        <fullName evidence="11">Transposase, IS605 OrfB family</fullName>
    </submittedName>
</protein>
<feature type="compositionally biased region" description="Basic and acidic residues" evidence="7">
    <location>
        <begin position="401"/>
        <end position="425"/>
    </location>
</feature>
<feature type="compositionally biased region" description="Basic residues" evidence="7">
    <location>
        <begin position="97"/>
        <end position="114"/>
    </location>
</feature>
<sequence>MQLRYQYRVYPSPGQRMALAKAFGCARLVWNDALALRKRAYQDGVAISPGDVAKRVTTVAKKTPQRAFLSEVSAVVLQQSLRDLDTAYKNFFESVSGKRKGPKAGPPRFKKRASRQSIRVNRNAFSLTQKRRLYVAKVGDLKVRWSRELPAVPSSVTVIKTAAGRYFASFVIEVAAQPLPVLSEDQDTGIDLGLSSFAVLRGRVIASPRFLRQAERRIRKAQRELARKRNGSANRRKTRVKLAKAHARVANRRRDFIEQETTRIVRENQAVYVEDLYVKGMAVRRGRRGKSVGDQALGAFTRTLEAKCARFGRGFAKVGRWFPSTQLCSACGTVEGPKGLAGLKARTWVCGCGAVHDRDANAEHNIRAEGRRVLAEGRSERLNARGAQVRPVPVPAPRVETGTRRGVDRAKAESPAPDTRKEPGL</sequence>
<feature type="domain" description="Cas12f1-like TNB" evidence="9">
    <location>
        <begin position="299"/>
        <end position="366"/>
    </location>
</feature>
<reference evidence="11 12" key="1">
    <citation type="journal article" date="2009" name="Stand. Genomic Sci.">
        <title>Complete genome sequence of Stackebrandtia nassauensis type strain (LLR-40K-21).</title>
        <authorList>
            <person name="Munk C."/>
            <person name="Lapidus A."/>
            <person name="Copeland A."/>
            <person name="Jando M."/>
            <person name="Mayilraj S."/>
            <person name="Glavina Del Rio T."/>
            <person name="Nolan M."/>
            <person name="Chen F."/>
            <person name="Lucas S."/>
            <person name="Tice H."/>
            <person name="Cheng J.F."/>
            <person name="Han C."/>
            <person name="Detter J.C."/>
            <person name="Bruce D."/>
            <person name="Goodwin L."/>
            <person name="Chain P."/>
            <person name="Pitluck S."/>
            <person name="Goker M."/>
            <person name="Ovchinikova G."/>
            <person name="Pati A."/>
            <person name="Ivanova N."/>
            <person name="Mavromatis K."/>
            <person name="Chen A."/>
            <person name="Palaniappan K."/>
            <person name="Land M."/>
            <person name="Hauser L."/>
            <person name="Chang Y.J."/>
            <person name="Jeffries C.D."/>
            <person name="Bristow J."/>
            <person name="Eisen J.A."/>
            <person name="Markowitz V."/>
            <person name="Hugenholtz P."/>
            <person name="Kyrpides N.C."/>
            <person name="Klenk H.P."/>
        </authorList>
    </citation>
    <scope>NUCLEOTIDE SEQUENCE [LARGE SCALE GENOMIC DNA]</scope>
    <source>
        <strain evidence="12">DSM 44728 / CIP 108903 / NRRL B-16338 / NBRC 102104 / LLR-40K-21</strain>
    </source>
</reference>
<feature type="domain" description="Transposase putative helix-turn-helix" evidence="10">
    <location>
        <begin position="1"/>
        <end position="43"/>
    </location>
</feature>
<proteinExistence type="inferred from homology"/>
<evidence type="ECO:0000259" key="10">
    <source>
        <dbReference type="Pfam" id="PF12323"/>
    </source>
</evidence>
<organism evidence="11 12">
    <name type="scientific">Stackebrandtia nassauensis (strain DSM 44728 / CIP 108903 / NRRL B-16338 / NBRC 102104 / LLR-40K-21)</name>
    <dbReference type="NCBI Taxonomy" id="446470"/>
    <lineage>
        <taxon>Bacteria</taxon>
        <taxon>Bacillati</taxon>
        <taxon>Actinomycetota</taxon>
        <taxon>Actinomycetes</taxon>
        <taxon>Glycomycetales</taxon>
        <taxon>Glycomycetaceae</taxon>
        <taxon>Stackebrandtia</taxon>
    </lineage>
</organism>
<dbReference type="GO" id="GO:0046872">
    <property type="term" value="F:metal ion binding"/>
    <property type="evidence" value="ECO:0007669"/>
    <property type="project" value="UniProtKB-KW"/>
</dbReference>
<keyword evidence="3" id="KW-0479">Metal-binding</keyword>
<evidence type="ECO:0000256" key="7">
    <source>
        <dbReference type="SAM" id="MobiDB-lite"/>
    </source>
</evidence>
<dbReference type="NCBIfam" id="NF040570">
    <property type="entry name" value="guided_TnpB"/>
    <property type="match status" value="1"/>
</dbReference>
<keyword evidence="4" id="KW-0862">Zinc</keyword>
<dbReference type="KEGG" id="sna:Snas_1923"/>
<evidence type="ECO:0000259" key="9">
    <source>
        <dbReference type="Pfam" id="PF07282"/>
    </source>
</evidence>
<dbReference type="RefSeq" id="WP_013017190.1">
    <property type="nucleotide sequence ID" value="NC_013947.1"/>
</dbReference>
<gene>
    <name evidence="11" type="ordered locus">Snas_1923</name>
</gene>
<dbReference type="HOGENOM" id="CLU_032903_0_0_11"/>
<dbReference type="eggNOG" id="COG0675">
    <property type="taxonomic scope" value="Bacteria"/>
</dbReference>
<dbReference type="OrthoDB" id="6230307at2"/>
<keyword evidence="12" id="KW-1185">Reference proteome</keyword>
<evidence type="ECO:0000256" key="1">
    <source>
        <dbReference type="ARBA" id="ARBA00008761"/>
    </source>
</evidence>
<evidence type="ECO:0000256" key="4">
    <source>
        <dbReference type="ARBA" id="ARBA00022833"/>
    </source>
</evidence>
<accession>D3PZE5</accession>
<name>D3PZE5_STANL</name>
<evidence type="ECO:0000313" key="12">
    <source>
        <dbReference type="Proteomes" id="UP000000844"/>
    </source>
</evidence>
<dbReference type="Pfam" id="PF12323">
    <property type="entry name" value="HTH_OrfB_IS605"/>
    <property type="match status" value="1"/>
</dbReference>
<feature type="domain" description="Probable transposase IS891/IS1136/IS1341" evidence="8">
    <location>
        <begin position="178"/>
        <end position="282"/>
    </location>
</feature>
<feature type="region of interest" description="Disordered" evidence="7">
    <location>
        <begin position="382"/>
        <end position="425"/>
    </location>
</feature>
<evidence type="ECO:0000313" key="11">
    <source>
        <dbReference type="EMBL" id="ADD41619.1"/>
    </source>
</evidence>
<keyword evidence="6" id="KW-0233">DNA recombination</keyword>
<dbReference type="AlphaFoldDB" id="D3PZE5"/>
<feature type="region of interest" description="Disordered" evidence="7">
    <location>
        <begin position="96"/>
        <end position="116"/>
    </location>
</feature>
<evidence type="ECO:0000256" key="5">
    <source>
        <dbReference type="ARBA" id="ARBA00023125"/>
    </source>
</evidence>
<dbReference type="GO" id="GO:0003677">
    <property type="term" value="F:DNA binding"/>
    <property type="evidence" value="ECO:0007669"/>
    <property type="project" value="UniProtKB-KW"/>
</dbReference>
<dbReference type="STRING" id="446470.Snas_1923"/>
<comment type="similarity">
    <text evidence="1">In the C-terminal section; belongs to the transposase 35 family.</text>
</comment>
<dbReference type="Pfam" id="PF01385">
    <property type="entry name" value="OrfB_IS605"/>
    <property type="match status" value="1"/>
</dbReference>
<keyword evidence="5" id="KW-0238">DNA-binding</keyword>
<dbReference type="Pfam" id="PF07282">
    <property type="entry name" value="Cas12f1-like_TNB"/>
    <property type="match status" value="1"/>
</dbReference>
<dbReference type="InterPro" id="IPR021027">
    <property type="entry name" value="Transposase_put_HTH"/>
</dbReference>
<evidence type="ECO:0000256" key="2">
    <source>
        <dbReference type="ARBA" id="ARBA00022578"/>
    </source>
</evidence>